<sequence length="215" mass="23454">MDLDLQREAWFPAARKFAESIGHVSNYPLAYVYAVFMSLSGHLMGRQAYVWYGSKLYANSYVCLVGSSGLSHKSTCMNLGLEALGEELQAVCHVARDMTTPAGIMQTMIHGQGTALFVLDELGLMLQKKRQDYASGLISKIVELYGNPGVTGNWTRYDPLTVDKPYLSILSGSTIEWLRGSLSASDLMAATIPSQWTNRTSASLVGALSSGFVDH</sequence>
<name>A0A0F9QNC0_9ZZZZ</name>
<organism evidence="1">
    <name type="scientific">marine sediment metagenome</name>
    <dbReference type="NCBI Taxonomy" id="412755"/>
    <lineage>
        <taxon>unclassified sequences</taxon>
        <taxon>metagenomes</taxon>
        <taxon>ecological metagenomes</taxon>
    </lineage>
</organism>
<proteinExistence type="predicted"/>
<reference evidence="1" key="1">
    <citation type="journal article" date="2015" name="Nature">
        <title>Complex archaea that bridge the gap between prokaryotes and eukaryotes.</title>
        <authorList>
            <person name="Spang A."/>
            <person name="Saw J.H."/>
            <person name="Jorgensen S.L."/>
            <person name="Zaremba-Niedzwiedzka K."/>
            <person name="Martijn J."/>
            <person name="Lind A.E."/>
            <person name="van Eijk R."/>
            <person name="Schleper C."/>
            <person name="Guy L."/>
            <person name="Ettema T.J."/>
        </authorList>
    </citation>
    <scope>NUCLEOTIDE SEQUENCE</scope>
</reference>
<dbReference type="EMBL" id="LAZR01003798">
    <property type="protein sequence ID" value="KKN14626.1"/>
    <property type="molecule type" value="Genomic_DNA"/>
</dbReference>
<evidence type="ECO:0000313" key="1">
    <source>
        <dbReference type="EMBL" id="KKN14626.1"/>
    </source>
</evidence>
<evidence type="ECO:0008006" key="2">
    <source>
        <dbReference type="Google" id="ProtNLM"/>
    </source>
</evidence>
<gene>
    <name evidence="1" type="ORF">LCGC14_0994170</name>
</gene>
<accession>A0A0F9QNC0</accession>
<comment type="caution">
    <text evidence="1">The sequence shown here is derived from an EMBL/GenBank/DDBJ whole genome shotgun (WGS) entry which is preliminary data.</text>
</comment>
<protein>
    <recommendedName>
        <fullName evidence="2">DUF927 domain-containing protein</fullName>
    </recommendedName>
</protein>
<dbReference type="AlphaFoldDB" id="A0A0F9QNC0"/>